<keyword evidence="3" id="KW-1185">Reference proteome</keyword>
<name>A0ABD2QAE1_9PLAT</name>
<evidence type="ECO:0000256" key="1">
    <source>
        <dbReference type="SAM" id="MobiDB-lite"/>
    </source>
</evidence>
<feature type="compositionally biased region" description="Polar residues" evidence="1">
    <location>
        <begin position="151"/>
        <end position="162"/>
    </location>
</feature>
<protein>
    <submittedName>
        <fullName evidence="2">Uncharacterized protein</fullName>
    </submittedName>
</protein>
<sequence>METETAELAEAGGSAAVAEQIEAKTNNLTVAAAEPNCEVDADKPVHCEEENDESERTQIIEDDTEIWSSSVQEQIEQQERVDSPLPQVDDAARRSSSIIWMKETNSSDSLCEDSAAKVVQNNKSQEQAEEESSGREEPEIKERPEKIEQWFPSSFEDSQTKQLQDKDKATEGNRTPSPNPSDYDSDEYMKMRVKAANERYFQDINIDPESLERRNSKVNACRNSKEGHVICQLREHNLSISKT</sequence>
<feature type="compositionally biased region" description="Polar residues" evidence="1">
    <location>
        <begin position="94"/>
        <end position="109"/>
    </location>
</feature>
<feature type="region of interest" description="Disordered" evidence="1">
    <location>
        <begin position="70"/>
        <end position="187"/>
    </location>
</feature>
<feature type="compositionally biased region" description="Polar residues" evidence="1">
    <location>
        <begin position="172"/>
        <end position="182"/>
    </location>
</feature>
<organism evidence="2 3">
    <name type="scientific">Cichlidogyrus casuarinus</name>
    <dbReference type="NCBI Taxonomy" id="1844966"/>
    <lineage>
        <taxon>Eukaryota</taxon>
        <taxon>Metazoa</taxon>
        <taxon>Spiralia</taxon>
        <taxon>Lophotrochozoa</taxon>
        <taxon>Platyhelminthes</taxon>
        <taxon>Monogenea</taxon>
        <taxon>Monopisthocotylea</taxon>
        <taxon>Dactylogyridea</taxon>
        <taxon>Ancyrocephalidae</taxon>
        <taxon>Cichlidogyrus</taxon>
    </lineage>
</organism>
<evidence type="ECO:0000313" key="2">
    <source>
        <dbReference type="EMBL" id="KAL3316502.1"/>
    </source>
</evidence>
<accession>A0ABD2QAE1</accession>
<feature type="compositionally biased region" description="Basic and acidic residues" evidence="1">
    <location>
        <begin position="44"/>
        <end position="59"/>
    </location>
</feature>
<dbReference type="AlphaFoldDB" id="A0ABD2QAE1"/>
<proteinExistence type="predicted"/>
<gene>
    <name evidence="2" type="ORF">Ciccas_004852</name>
</gene>
<dbReference type="EMBL" id="JBJKFK010000530">
    <property type="protein sequence ID" value="KAL3316502.1"/>
    <property type="molecule type" value="Genomic_DNA"/>
</dbReference>
<evidence type="ECO:0000313" key="3">
    <source>
        <dbReference type="Proteomes" id="UP001626550"/>
    </source>
</evidence>
<dbReference type="Proteomes" id="UP001626550">
    <property type="component" value="Unassembled WGS sequence"/>
</dbReference>
<feature type="compositionally biased region" description="Basic and acidic residues" evidence="1">
    <location>
        <begin position="132"/>
        <end position="148"/>
    </location>
</feature>
<reference evidence="2 3" key="1">
    <citation type="submission" date="2024-11" db="EMBL/GenBank/DDBJ databases">
        <title>Adaptive evolution of stress response genes in parasites aligns with host niche diversity.</title>
        <authorList>
            <person name="Hahn C."/>
            <person name="Resl P."/>
        </authorList>
    </citation>
    <scope>NUCLEOTIDE SEQUENCE [LARGE SCALE GENOMIC DNA]</scope>
    <source>
        <strain evidence="2">EGGRZ-B1_66</strain>
        <tissue evidence="2">Body</tissue>
    </source>
</reference>
<feature type="region of interest" description="Disordered" evidence="1">
    <location>
        <begin position="44"/>
        <end position="63"/>
    </location>
</feature>
<comment type="caution">
    <text evidence="2">The sequence shown here is derived from an EMBL/GenBank/DDBJ whole genome shotgun (WGS) entry which is preliminary data.</text>
</comment>